<feature type="binding site" evidence="3">
    <location>
        <position position="171"/>
    </location>
    <ligand>
        <name>Mg(2+)</name>
        <dbReference type="ChEBI" id="CHEBI:18420"/>
    </ligand>
</feature>
<name>A0A1Y5RB89_9RHOB</name>
<dbReference type="AlphaFoldDB" id="A0A1Y5RB89"/>
<dbReference type="Gene3D" id="3.40.720.10">
    <property type="entry name" value="Alkaline Phosphatase, subunit A"/>
    <property type="match status" value="1"/>
</dbReference>
<evidence type="ECO:0000313" key="7">
    <source>
        <dbReference type="EMBL" id="SLN13349.1"/>
    </source>
</evidence>
<comment type="similarity">
    <text evidence="4">Belongs to the alkaline phosphatase family.</text>
</comment>
<feature type="signal peptide" evidence="6">
    <location>
        <begin position="1"/>
        <end position="19"/>
    </location>
</feature>
<accession>A0A1Y5RB89</accession>
<feature type="region of interest" description="Disordered" evidence="5">
    <location>
        <begin position="435"/>
        <end position="456"/>
    </location>
</feature>
<dbReference type="GO" id="GO:0004035">
    <property type="term" value="F:alkaline phosphatase activity"/>
    <property type="evidence" value="ECO:0007669"/>
    <property type="project" value="UniProtKB-EC"/>
</dbReference>
<dbReference type="SMART" id="SM00098">
    <property type="entry name" value="alkPPc"/>
    <property type="match status" value="1"/>
</dbReference>
<dbReference type="EMBL" id="FWFV01000001">
    <property type="protein sequence ID" value="SLN13349.1"/>
    <property type="molecule type" value="Genomic_DNA"/>
</dbReference>
<keyword evidence="3" id="KW-0479">Metal-binding</keyword>
<feature type="binding site" evidence="3">
    <location>
        <position position="325"/>
    </location>
    <ligand>
        <name>Zn(2+)</name>
        <dbReference type="ChEBI" id="CHEBI:29105"/>
        <label>2</label>
    </ligand>
</feature>
<comment type="cofactor">
    <cofactor evidence="3">
        <name>Mg(2+)</name>
        <dbReference type="ChEBI" id="CHEBI:18420"/>
    </cofactor>
    <text evidence="3">Binds 1 Mg(2+) ion.</text>
</comment>
<feature type="binding site" evidence="3">
    <location>
        <position position="60"/>
    </location>
    <ligand>
        <name>Zn(2+)</name>
        <dbReference type="ChEBI" id="CHEBI:29105"/>
        <label>2</label>
    </ligand>
</feature>
<dbReference type="STRING" id="315423.SAMN04488020_101176"/>
<dbReference type="PRINTS" id="PR00113">
    <property type="entry name" value="ALKPHPHTASE"/>
</dbReference>
<feature type="binding site" evidence="3">
    <location>
        <position position="329"/>
    </location>
    <ligand>
        <name>Zn(2+)</name>
        <dbReference type="ChEBI" id="CHEBI:29105"/>
        <label>2</label>
    </ligand>
</feature>
<dbReference type="Pfam" id="PF00245">
    <property type="entry name" value="Alk_phosphatase"/>
    <property type="match status" value="1"/>
</dbReference>
<feature type="binding site" evidence="3">
    <location>
        <position position="366"/>
    </location>
    <ligand>
        <name>Zn(2+)</name>
        <dbReference type="ChEBI" id="CHEBI:29105"/>
        <label>2</label>
    </ligand>
</feature>
<dbReference type="CDD" id="cd16012">
    <property type="entry name" value="ALP"/>
    <property type="match status" value="1"/>
</dbReference>
<keyword evidence="7" id="KW-0378">Hydrolase</keyword>
<feature type="binding site" evidence="3">
    <location>
        <position position="60"/>
    </location>
    <ligand>
        <name>Mg(2+)</name>
        <dbReference type="ChEBI" id="CHEBI:18420"/>
    </ligand>
</feature>
<reference evidence="7 8" key="1">
    <citation type="submission" date="2017-03" db="EMBL/GenBank/DDBJ databases">
        <authorList>
            <person name="Afonso C.L."/>
            <person name="Miller P.J."/>
            <person name="Scott M.A."/>
            <person name="Spackman E."/>
            <person name="Goraichik I."/>
            <person name="Dimitrov K.M."/>
            <person name="Suarez D.L."/>
            <person name="Swayne D.E."/>
        </authorList>
    </citation>
    <scope>NUCLEOTIDE SEQUENCE [LARGE SCALE GENOMIC DNA]</scope>
    <source>
        <strain evidence="7 8">CECT 7066</strain>
    </source>
</reference>
<feature type="binding site" evidence="3">
    <location>
        <position position="483"/>
    </location>
    <ligand>
        <name>Zn(2+)</name>
        <dbReference type="ChEBI" id="CHEBI:29105"/>
        <label>2</label>
    </ligand>
</feature>
<keyword evidence="3" id="KW-0460">Magnesium</keyword>
<evidence type="ECO:0000256" key="1">
    <source>
        <dbReference type="ARBA" id="ARBA00022553"/>
    </source>
</evidence>
<feature type="active site" description="Phosphoserine intermediate" evidence="2">
    <location>
        <position position="110"/>
    </location>
</feature>
<keyword evidence="8" id="KW-1185">Reference proteome</keyword>
<dbReference type="InterPro" id="IPR017850">
    <property type="entry name" value="Alkaline_phosphatase_core_sf"/>
</dbReference>
<evidence type="ECO:0000256" key="3">
    <source>
        <dbReference type="PIRSR" id="PIRSR601952-2"/>
    </source>
</evidence>
<keyword evidence="6" id="KW-0732">Signal</keyword>
<protein>
    <submittedName>
        <fullName evidence="7">Alkaline phosphatase H</fullName>
        <ecNumber evidence="7">3.1.3.1</ecNumber>
    </submittedName>
</protein>
<feature type="binding site" evidence="3">
    <location>
        <position position="320"/>
    </location>
    <ligand>
        <name>Mg(2+)</name>
        <dbReference type="ChEBI" id="CHEBI:18420"/>
    </ligand>
</feature>
<gene>
    <name evidence="7" type="primary">phoA_1</name>
    <name evidence="7" type="ORF">PAM7066_00178</name>
</gene>
<organism evidence="7 8">
    <name type="scientific">Palleronia marisminoris</name>
    <dbReference type="NCBI Taxonomy" id="315423"/>
    <lineage>
        <taxon>Bacteria</taxon>
        <taxon>Pseudomonadati</taxon>
        <taxon>Pseudomonadota</taxon>
        <taxon>Alphaproteobacteria</taxon>
        <taxon>Rhodobacterales</taxon>
        <taxon>Roseobacteraceae</taxon>
        <taxon>Palleronia</taxon>
    </lineage>
</organism>
<dbReference type="GO" id="GO:0046872">
    <property type="term" value="F:metal ion binding"/>
    <property type="evidence" value="ECO:0007669"/>
    <property type="project" value="UniProtKB-KW"/>
</dbReference>
<dbReference type="PANTHER" id="PTHR11596">
    <property type="entry name" value="ALKALINE PHOSPHATASE"/>
    <property type="match status" value="1"/>
</dbReference>
<keyword evidence="3" id="KW-0862">Zinc</keyword>
<dbReference type="EC" id="3.1.3.1" evidence="7"/>
<dbReference type="SUPFAM" id="SSF53649">
    <property type="entry name" value="Alkaline phosphatase-like"/>
    <property type="match status" value="1"/>
</dbReference>
<dbReference type="Proteomes" id="UP000193870">
    <property type="component" value="Unassembled WGS sequence"/>
</dbReference>
<sequence length="523" mass="55853">MKLRVTLAVLGMTASVASAQEAVPQASNQWFADAQAKLEEMLQREQITGRARNVILFVADGNGVATNYATRVFTGQQDGGYGDEYVQPHEDFPYLALVKTYTTNGLTPDSAPTAAAFNSGVKAKNDVINVTDAVNVGDCAAGAEDEVALLSEIVSDAGKSVGIVSTARITHATGAAVYARTVSRDYEDDTLVPEGCDQPDIAAQLASQMNDGVIDVVFSGGRRHFLPDGETDAEGEAGSRGDGRNLIEEITGEDGTYVQTQEEFQEIDTSGVEGPILGLFEGSHMLYEADRANEPSLAEMTEAAIEVLSRDEDGYYLMVEGGRVDHANHAGNLARTVRDGRAFAEAIALADEMTEDSETLIVVTADHDHALQFNGYCGRGSDILGLCMGVNPDGIEHTGEPNLASDELPYTVAGYLNGVGSVLIEQVEVDDADISQPVDPDTGAAAGDPRPLYQGSRPMVTQEEATDLDYIQQALIPMPSETHSGTDVALYAKGPWAHLFDGTIEQNVIFHVMRYATMEAEEE</sequence>
<feature type="binding site" evidence="3">
    <location>
        <position position="367"/>
    </location>
    <ligand>
        <name>Zn(2+)</name>
        <dbReference type="ChEBI" id="CHEBI:29105"/>
        <label>2</label>
    </ligand>
</feature>
<evidence type="ECO:0000256" key="5">
    <source>
        <dbReference type="SAM" id="MobiDB-lite"/>
    </source>
</evidence>
<dbReference type="RefSeq" id="WP_175484535.1">
    <property type="nucleotide sequence ID" value="NZ_FOPF01000001.1"/>
</dbReference>
<evidence type="ECO:0000256" key="6">
    <source>
        <dbReference type="SAM" id="SignalP"/>
    </source>
</evidence>
<feature type="chain" id="PRO_5010996287" evidence="6">
    <location>
        <begin position="20"/>
        <end position="523"/>
    </location>
</feature>
<evidence type="ECO:0000313" key="8">
    <source>
        <dbReference type="Proteomes" id="UP000193870"/>
    </source>
</evidence>
<dbReference type="InterPro" id="IPR001952">
    <property type="entry name" value="Alkaline_phosphatase"/>
</dbReference>
<feature type="binding site" evidence="3">
    <location>
        <position position="173"/>
    </location>
    <ligand>
        <name>Mg(2+)</name>
        <dbReference type="ChEBI" id="CHEBI:18420"/>
    </ligand>
</feature>
<proteinExistence type="inferred from homology"/>
<evidence type="ECO:0000256" key="2">
    <source>
        <dbReference type="PIRSR" id="PIRSR601952-1"/>
    </source>
</evidence>
<comment type="cofactor">
    <cofactor evidence="3">
        <name>Zn(2+)</name>
        <dbReference type="ChEBI" id="CHEBI:29105"/>
    </cofactor>
    <text evidence="3">Binds 2 Zn(2+) ions.</text>
</comment>
<keyword evidence="1" id="KW-0597">Phosphoprotein</keyword>
<evidence type="ECO:0000256" key="4">
    <source>
        <dbReference type="RuleBase" id="RU003946"/>
    </source>
</evidence>
<dbReference type="PANTHER" id="PTHR11596:SF5">
    <property type="entry name" value="ALKALINE PHOSPHATASE"/>
    <property type="match status" value="1"/>
</dbReference>